<evidence type="ECO:0008006" key="3">
    <source>
        <dbReference type="Google" id="ProtNLM"/>
    </source>
</evidence>
<dbReference type="EMBL" id="JBEYBF010000021">
    <property type="protein sequence ID" value="MEU1955241.1"/>
    <property type="molecule type" value="Genomic_DNA"/>
</dbReference>
<protein>
    <recommendedName>
        <fullName evidence="3">Excreted virulence factor EspC (Type VII ESX diderm)</fullName>
    </recommendedName>
</protein>
<proteinExistence type="predicted"/>
<comment type="caution">
    <text evidence="1">The sequence shown here is derived from an EMBL/GenBank/DDBJ whole genome shotgun (WGS) entry which is preliminary data.</text>
</comment>
<dbReference type="RefSeq" id="WP_356958749.1">
    <property type="nucleotide sequence ID" value="NZ_JBEYBD010000017.1"/>
</dbReference>
<reference evidence="1 2" key="1">
    <citation type="submission" date="2024-06" db="EMBL/GenBank/DDBJ databases">
        <title>The Natural Products Discovery Center: Release of the First 8490 Sequenced Strains for Exploring Actinobacteria Biosynthetic Diversity.</title>
        <authorList>
            <person name="Kalkreuter E."/>
            <person name="Kautsar S.A."/>
            <person name="Yang D."/>
            <person name="Bader C.D."/>
            <person name="Teijaro C.N."/>
            <person name="Fluegel L."/>
            <person name="Davis C.M."/>
            <person name="Simpson J.R."/>
            <person name="Lauterbach L."/>
            <person name="Steele A.D."/>
            <person name="Gui C."/>
            <person name="Meng S."/>
            <person name="Li G."/>
            <person name="Viehrig K."/>
            <person name="Ye F."/>
            <person name="Su P."/>
            <person name="Kiefer A.F."/>
            <person name="Nichols A."/>
            <person name="Cepeda A.J."/>
            <person name="Yan W."/>
            <person name="Fan B."/>
            <person name="Jiang Y."/>
            <person name="Adhikari A."/>
            <person name="Zheng C.-J."/>
            <person name="Schuster L."/>
            <person name="Cowan T.M."/>
            <person name="Smanski M.J."/>
            <person name="Chevrette M.G."/>
            <person name="De Carvalho L.P.S."/>
            <person name="Shen B."/>
        </authorList>
    </citation>
    <scope>NUCLEOTIDE SEQUENCE [LARGE SCALE GENOMIC DNA]</scope>
    <source>
        <strain evidence="1 2">NPDC019708</strain>
    </source>
</reference>
<evidence type="ECO:0000313" key="2">
    <source>
        <dbReference type="Proteomes" id="UP001550628"/>
    </source>
</evidence>
<accession>A0ABV2WWI8</accession>
<dbReference type="Proteomes" id="UP001550628">
    <property type="component" value="Unassembled WGS sequence"/>
</dbReference>
<keyword evidence="2" id="KW-1185">Reference proteome</keyword>
<name>A0ABV2WWI8_9NOCA</name>
<gene>
    <name evidence="1" type="ORF">ABZ510_25685</name>
</gene>
<sequence>MTSPLQVDIDVLTKTVTGLRNSQQILEDALKAMSDVGAASIGTQTLDDAADSFQRRWRFGVQRIGELSRTTADGVDQCLAAYQAADNATATALGQVNQTPIGTGEQGRP</sequence>
<organism evidence="1 2">
    <name type="scientific">Nocardia rhamnosiphila</name>
    <dbReference type="NCBI Taxonomy" id="426716"/>
    <lineage>
        <taxon>Bacteria</taxon>
        <taxon>Bacillati</taxon>
        <taxon>Actinomycetota</taxon>
        <taxon>Actinomycetes</taxon>
        <taxon>Mycobacteriales</taxon>
        <taxon>Nocardiaceae</taxon>
        <taxon>Nocardia</taxon>
    </lineage>
</organism>
<evidence type="ECO:0000313" key="1">
    <source>
        <dbReference type="EMBL" id="MEU1955241.1"/>
    </source>
</evidence>